<dbReference type="EMBL" id="CP020660">
    <property type="protein sequence ID" value="ATF09126.1"/>
    <property type="molecule type" value="Genomic_DNA"/>
</dbReference>
<evidence type="ECO:0000313" key="1">
    <source>
        <dbReference type="EMBL" id="ATF09126.1"/>
    </source>
</evidence>
<evidence type="ECO:0000313" key="2">
    <source>
        <dbReference type="Proteomes" id="UP000218160"/>
    </source>
</evidence>
<proteinExistence type="predicted"/>
<reference evidence="2" key="1">
    <citation type="submission" date="2017-04" db="EMBL/GenBank/DDBJ databases">
        <title>Genome evolution of the luminous symbionts of deep sea anglerfish.</title>
        <authorList>
            <person name="Hendry T.A."/>
        </authorList>
    </citation>
    <scope>NUCLEOTIDE SEQUENCE [LARGE SCALE GENOMIC DNA]</scope>
</reference>
<name>A0A291B814_9GAMM</name>
<gene>
    <name evidence="1" type="ORF">BTN50_0604</name>
</gene>
<sequence length="49" mass="5649">MVNINTYEIIATELNTSNVTDGEVLPNLLKQTRRRINKISDNRAYNTIK</sequence>
<dbReference type="RefSeq" id="WP_161492914.1">
    <property type="nucleotide sequence ID" value="NZ_CP020660.1"/>
</dbReference>
<dbReference type="Proteomes" id="UP000218160">
    <property type="component" value="Chromosome 1"/>
</dbReference>
<organism evidence="1 2">
    <name type="scientific">Candidatus Enterovibrio altilux</name>
    <dbReference type="NCBI Taxonomy" id="1927128"/>
    <lineage>
        <taxon>Bacteria</taxon>
        <taxon>Pseudomonadati</taxon>
        <taxon>Pseudomonadota</taxon>
        <taxon>Gammaproteobacteria</taxon>
        <taxon>Vibrionales</taxon>
        <taxon>Vibrionaceae</taxon>
        <taxon>Enterovibrio</taxon>
    </lineage>
</organism>
<dbReference type="AlphaFoldDB" id="A0A291B814"/>
<accession>A0A291B814</accession>
<dbReference type="KEGG" id="elux:BTN50_0604"/>
<protein>
    <submittedName>
        <fullName evidence="1">Mobile element protein</fullName>
    </submittedName>
</protein>
<keyword evidence="2" id="KW-1185">Reference proteome</keyword>